<comment type="caution">
    <text evidence="1">The sequence shown here is derived from an EMBL/GenBank/DDBJ whole genome shotgun (WGS) entry which is preliminary data.</text>
</comment>
<proteinExistence type="predicted"/>
<organism evidence="1 2">
    <name type="scientific">Bremia lactucae</name>
    <name type="common">Lettuce downy mildew</name>
    <dbReference type="NCBI Taxonomy" id="4779"/>
    <lineage>
        <taxon>Eukaryota</taxon>
        <taxon>Sar</taxon>
        <taxon>Stramenopiles</taxon>
        <taxon>Oomycota</taxon>
        <taxon>Peronosporomycetes</taxon>
        <taxon>Peronosporales</taxon>
        <taxon>Peronosporaceae</taxon>
        <taxon>Bremia</taxon>
    </lineage>
</organism>
<gene>
    <name evidence="1" type="ORF">CCR75_003016</name>
</gene>
<dbReference type="EMBL" id="SHOA02000013">
    <property type="protein sequence ID" value="TDH65758.1"/>
    <property type="molecule type" value="Genomic_DNA"/>
</dbReference>
<sequence>MQSPSEDEQESADVRAAKSLKTYIAATWPPLADVAPAAPMREDYPSYRKYGYALHAHSFIMWR</sequence>
<reference evidence="1 2" key="1">
    <citation type="journal article" date="2021" name="Genome Biol.">
        <title>AFLAP: assembly-free linkage analysis pipeline using k-mers from genome sequencing data.</title>
        <authorList>
            <person name="Fletcher K."/>
            <person name="Zhang L."/>
            <person name="Gil J."/>
            <person name="Han R."/>
            <person name="Cavanaugh K."/>
            <person name="Michelmore R."/>
        </authorList>
    </citation>
    <scope>NUCLEOTIDE SEQUENCE [LARGE SCALE GENOMIC DNA]</scope>
    <source>
        <strain evidence="1 2">SF5</strain>
    </source>
</reference>
<evidence type="ECO:0000313" key="2">
    <source>
        <dbReference type="Proteomes" id="UP000294530"/>
    </source>
</evidence>
<accession>A0A976IBA7</accession>
<keyword evidence="2" id="KW-1185">Reference proteome</keyword>
<dbReference type="GeneID" id="94346784"/>
<dbReference type="RefSeq" id="XP_067815257.1">
    <property type="nucleotide sequence ID" value="XM_067961113.1"/>
</dbReference>
<dbReference type="KEGG" id="blac:94346784"/>
<protein>
    <submittedName>
        <fullName evidence="1">Uncharacterized protein</fullName>
    </submittedName>
</protein>
<dbReference type="Proteomes" id="UP000294530">
    <property type="component" value="Unassembled WGS sequence"/>
</dbReference>
<dbReference type="AlphaFoldDB" id="A0A976IBA7"/>
<evidence type="ECO:0000313" key="1">
    <source>
        <dbReference type="EMBL" id="TDH65758.1"/>
    </source>
</evidence>
<name>A0A976IBA7_BRELC</name>